<gene>
    <name evidence="2" type="ORF">GCM10010226_56420</name>
</gene>
<accession>A0A918HJK4</accession>
<proteinExistence type="predicted"/>
<dbReference type="EMBL" id="BMSA01000018">
    <property type="protein sequence ID" value="GGT71203.1"/>
    <property type="molecule type" value="Genomic_DNA"/>
</dbReference>
<organism evidence="2 3">
    <name type="scientific">Streptomyces phaeofaciens</name>
    <dbReference type="NCBI Taxonomy" id="68254"/>
    <lineage>
        <taxon>Bacteria</taxon>
        <taxon>Bacillati</taxon>
        <taxon>Actinomycetota</taxon>
        <taxon>Actinomycetes</taxon>
        <taxon>Kitasatosporales</taxon>
        <taxon>Streptomycetaceae</taxon>
        <taxon>Streptomyces</taxon>
    </lineage>
</organism>
<keyword evidence="3" id="KW-1185">Reference proteome</keyword>
<reference evidence="2" key="1">
    <citation type="journal article" date="2014" name="Int. J. Syst. Evol. Microbiol.">
        <title>Complete genome sequence of Corynebacterium casei LMG S-19264T (=DSM 44701T), isolated from a smear-ripened cheese.</title>
        <authorList>
            <consortium name="US DOE Joint Genome Institute (JGI-PGF)"/>
            <person name="Walter F."/>
            <person name="Albersmeier A."/>
            <person name="Kalinowski J."/>
            <person name="Ruckert C."/>
        </authorList>
    </citation>
    <scope>NUCLEOTIDE SEQUENCE</scope>
    <source>
        <strain evidence="2">JCM 4125</strain>
    </source>
</reference>
<comment type="caution">
    <text evidence="2">The sequence shown here is derived from an EMBL/GenBank/DDBJ whole genome shotgun (WGS) entry which is preliminary data.</text>
</comment>
<evidence type="ECO:0000256" key="1">
    <source>
        <dbReference type="SAM" id="SignalP"/>
    </source>
</evidence>
<dbReference type="AlphaFoldDB" id="A0A918HJK4"/>
<protein>
    <submittedName>
        <fullName evidence="2">Cyclase</fullName>
    </submittedName>
</protein>
<reference evidence="2" key="2">
    <citation type="submission" date="2020-09" db="EMBL/GenBank/DDBJ databases">
        <authorList>
            <person name="Sun Q."/>
            <person name="Ohkuma M."/>
        </authorList>
    </citation>
    <scope>NUCLEOTIDE SEQUENCE</scope>
    <source>
        <strain evidence="2">JCM 4125</strain>
    </source>
</reference>
<keyword evidence="1" id="KW-0732">Signal</keyword>
<evidence type="ECO:0000313" key="2">
    <source>
        <dbReference type="EMBL" id="GGT71203.1"/>
    </source>
</evidence>
<dbReference type="Proteomes" id="UP000646776">
    <property type="component" value="Unassembled WGS sequence"/>
</dbReference>
<feature type="chain" id="PRO_5037180293" evidence="1">
    <location>
        <begin position="31"/>
        <end position="213"/>
    </location>
</feature>
<evidence type="ECO:0000313" key="3">
    <source>
        <dbReference type="Proteomes" id="UP000646776"/>
    </source>
</evidence>
<sequence>MNPGSARLRLPMAAAAALALTCLIVGPASAADTPLNLDCQAKPPIGSAQTLTLAAGVDGTAPDTVTAGSSFTATLATQPMTVPGSVSGYTIKSIKNITLRAPVPANATLTGTSLSGGSGTGSGTPTVTVSGGEIVMTVPGPINGGQSFTLPTLTLNLTAAASGGVIETRLSGTSYSSPGLTFTASVPILFTTVSVPTSCFPSPNPVLTSTTIS</sequence>
<feature type="signal peptide" evidence="1">
    <location>
        <begin position="1"/>
        <end position="30"/>
    </location>
</feature>
<name>A0A918HJK4_9ACTN</name>